<dbReference type="EMBL" id="CABWMH010000034">
    <property type="protein sequence ID" value="VXC41369.1"/>
    <property type="molecule type" value="Genomic_DNA"/>
</dbReference>
<protein>
    <submittedName>
        <fullName evidence="1">Uncharacterized protein</fullName>
    </submittedName>
</protein>
<sequence length="32" mass="3822">MQSRLINFDIISLIIISYKTLSFDTKLISYFH</sequence>
<reference evidence="1 2" key="1">
    <citation type="submission" date="2019-10" db="EMBL/GenBank/DDBJ databases">
        <authorList>
            <person name="Karimi E."/>
        </authorList>
    </citation>
    <scope>NUCLEOTIDE SEQUENCE [LARGE SCALE GENOMIC DNA]</scope>
    <source>
        <strain evidence="1">Pantoea sp. 111</strain>
    </source>
</reference>
<evidence type="ECO:0000313" key="1">
    <source>
        <dbReference type="EMBL" id="VXC41369.1"/>
    </source>
</evidence>
<evidence type="ECO:0000313" key="2">
    <source>
        <dbReference type="Proteomes" id="UP000433737"/>
    </source>
</evidence>
<proteinExistence type="predicted"/>
<accession>A0AAX3JAG8</accession>
<dbReference type="Proteomes" id="UP000433737">
    <property type="component" value="Unassembled WGS sequence"/>
</dbReference>
<gene>
    <name evidence="1" type="ORF">PANT111_40190</name>
</gene>
<dbReference type="AlphaFoldDB" id="A0AAX3JAG8"/>
<organism evidence="1 2">
    <name type="scientific">Pantoea brenneri</name>
    <dbReference type="NCBI Taxonomy" id="472694"/>
    <lineage>
        <taxon>Bacteria</taxon>
        <taxon>Pseudomonadati</taxon>
        <taxon>Pseudomonadota</taxon>
        <taxon>Gammaproteobacteria</taxon>
        <taxon>Enterobacterales</taxon>
        <taxon>Erwiniaceae</taxon>
        <taxon>Pantoea</taxon>
    </lineage>
</organism>
<name>A0AAX3JAG8_9GAMM</name>
<comment type="caution">
    <text evidence="1">The sequence shown here is derived from an EMBL/GenBank/DDBJ whole genome shotgun (WGS) entry which is preliminary data.</text>
</comment>